<keyword evidence="4" id="KW-1134">Transmembrane beta strand</keyword>
<evidence type="ECO:0000256" key="10">
    <source>
        <dbReference type="ARBA" id="ARBA00023237"/>
    </source>
</evidence>
<dbReference type="SUPFAM" id="SSF56935">
    <property type="entry name" value="Porins"/>
    <property type="match status" value="1"/>
</dbReference>
<gene>
    <name evidence="13" type="ORF">ACFPOE_05095</name>
</gene>
<evidence type="ECO:0000259" key="12">
    <source>
        <dbReference type="Pfam" id="PF13609"/>
    </source>
</evidence>
<dbReference type="RefSeq" id="WP_376848936.1">
    <property type="nucleotide sequence ID" value="NZ_JBHSMF010000003.1"/>
</dbReference>
<dbReference type="Gene3D" id="2.40.160.10">
    <property type="entry name" value="Porin"/>
    <property type="match status" value="1"/>
</dbReference>
<keyword evidence="3" id="KW-0813">Transport</keyword>
<dbReference type="Pfam" id="PF13609">
    <property type="entry name" value="Porin_4"/>
    <property type="match status" value="1"/>
</dbReference>
<keyword evidence="10" id="KW-0998">Cell outer membrane</keyword>
<dbReference type="Proteomes" id="UP001596037">
    <property type="component" value="Unassembled WGS sequence"/>
</dbReference>
<feature type="chain" id="PRO_5045574506" evidence="11">
    <location>
        <begin position="23"/>
        <end position="357"/>
    </location>
</feature>
<keyword evidence="7" id="KW-0406">Ion transport</keyword>
<dbReference type="PANTHER" id="PTHR34501:SF9">
    <property type="entry name" value="MAJOR OUTER MEMBRANE PROTEIN P.IA"/>
    <property type="match status" value="1"/>
</dbReference>
<reference evidence="14" key="1">
    <citation type="journal article" date="2019" name="Int. J. Syst. Evol. Microbiol.">
        <title>The Global Catalogue of Microorganisms (GCM) 10K type strain sequencing project: providing services to taxonomists for standard genome sequencing and annotation.</title>
        <authorList>
            <consortium name="The Broad Institute Genomics Platform"/>
            <consortium name="The Broad Institute Genome Sequencing Center for Infectious Disease"/>
            <person name="Wu L."/>
            <person name="Ma J."/>
        </authorList>
    </citation>
    <scope>NUCLEOTIDE SEQUENCE [LARGE SCALE GENOMIC DNA]</scope>
    <source>
        <strain evidence="14">CCUG 57401</strain>
    </source>
</reference>
<evidence type="ECO:0000256" key="4">
    <source>
        <dbReference type="ARBA" id="ARBA00022452"/>
    </source>
</evidence>
<protein>
    <submittedName>
        <fullName evidence="13">Porin</fullName>
    </submittedName>
</protein>
<name>A0ABW0N8F1_9BURK</name>
<keyword evidence="9" id="KW-0472">Membrane</keyword>
<dbReference type="EMBL" id="JBHSMF010000003">
    <property type="protein sequence ID" value="MFC5496904.1"/>
    <property type="molecule type" value="Genomic_DNA"/>
</dbReference>
<comment type="caution">
    <text evidence="13">The sequence shown here is derived from an EMBL/GenBank/DDBJ whole genome shotgun (WGS) entry which is preliminary data.</text>
</comment>
<feature type="signal peptide" evidence="11">
    <location>
        <begin position="1"/>
        <end position="22"/>
    </location>
</feature>
<evidence type="ECO:0000256" key="1">
    <source>
        <dbReference type="ARBA" id="ARBA00004571"/>
    </source>
</evidence>
<dbReference type="InterPro" id="IPR033900">
    <property type="entry name" value="Gram_neg_porin_domain"/>
</dbReference>
<keyword evidence="6 11" id="KW-0732">Signal</keyword>
<dbReference type="InterPro" id="IPR023614">
    <property type="entry name" value="Porin_dom_sf"/>
</dbReference>
<evidence type="ECO:0000256" key="3">
    <source>
        <dbReference type="ARBA" id="ARBA00022448"/>
    </source>
</evidence>
<evidence type="ECO:0000256" key="8">
    <source>
        <dbReference type="ARBA" id="ARBA00023114"/>
    </source>
</evidence>
<comment type="subcellular location">
    <subcellularLocation>
        <location evidence="1">Cell outer membrane</location>
        <topology evidence="1">Multi-pass membrane protein</topology>
    </subcellularLocation>
</comment>
<feature type="domain" description="Porin" evidence="12">
    <location>
        <begin position="9"/>
        <end position="332"/>
    </location>
</feature>
<evidence type="ECO:0000313" key="14">
    <source>
        <dbReference type="Proteomes" id="UP001596037"/>
    </source>
</evidence>
<dbReference type="InterPro" id="IPR050298">
    <property type="entry name" value="Gram-neg_bact_OMP"/>
</dbReference>
<dbReference type="PANTHER" id="PTHR34501">
    <property type="entry name" value="PROTEIN YDDL-RELATED"/>
    <property type="match status" value="1"/>
</dbReference>
<accession>A0ABW0N8F1</accession>
<sequence length="357" mass="36982">MKTKMKTLAVAAGLCAASAAMAQSSVQLYGIVDVSVRSGTGFTSGYARSPANATSVASGVGPTSRWGVRGTEDLGGGLRALFNLESGINVDTGMPANAATYFDRASIVGLAGGWGTVTMGRQNTLLADSAGVADPIGLRFAGLNPNIQVTSLTGHLLGVEFGATGSSGSSNRVNNSVKYSVPVGPVMARAMYSFGEVAGSSSKLRSAGLGLDYLTPRLSLTSAVTQFRDANDRELKAGNIGASWQALPALRVMANAGYNRGETSATAVTRNRLLAVGVNYAVSPLVDVLAGYYKVDRSRTGQADDGFGRLLAFVEYKLSKRSKVYVELDTTKWKGDYGVAGGKSTSNGLSLGMTHVF</sequence>
<evidence type="ECO:0000256" key="2">
    <source>
        <dbReference type="ARBA" id="ARBA00011233"/>
    </source>
</evidence>
<evidence type="ECO:0000256" key="11">
    <source>
        <dbReference type="SAM" id="SignalP"/>
    </source>
</evidence>
<proteinExistence type="predicted"/>
<comment type="subunit">
    <text evidence="2">Homotrimer.</text>
</comment>
<evidence type="ECO:0000256" key="5">
    <source>
        <dbReference type="ARBA" id="ARBA00022692"/>
    </source>
</evidence>
<dbReference type="CDD" id="cd00342">
    <property type="entry name" value="gram_neg_porins"/>
    <property type="match status" value="1"/>
</dbReference>
<organism evidence="13 14">
    <name type="scientific">Caenimonas terrae</name>
    <dbReference type="NCBI Taxonomy" id="696074"/>
    <lineage>
        <taxon>Bacteria</taxon>
        <taxon>Pseudomonadati</taxon>
        <taxon>Pseudomonadota</taxon>
        <taxon>Betaproteobacteria</taxon>
        <taxon>Burkholderiales</taxon>
        <taxon>Comamonadaceae</taxon>
        <taxon>Caenimonas</taxon>
    </lineage>
</organism>
<keyword evidence="5" id="KW-0812">Transmembrane</keyword>
<keyword evidence="14" id="KW-1185">Reference proteome</keyword>
<evidence type="ECO:0000256" key="7">
    <source>
        <dbReference type="ARBA" id="ARBA00023065"/>
    </source>
</evidence>
<evidence type="ECO:0000256" key="6">
    <source>
        <dbReference type="ARBA" id="ARBA00022729"/>
    </source>
</evidence>
<evidence type="ECO:0000313" key="13">
    <source>
        <dbReference type="EMBL" id="MFC5496904.1"/>
    </source>
</evidence>
<evidence type="ECO:0000256" key="9">
    <source>
        <dbReference type="ARBA" id="ARBA00023136"/>
    </source>
</evidence>
<keyword evidence="8" id="KW-0626">Porin</keyword>